<dbReference type="SUPFAM" id="SSF102588">
    <property type="entry name" value="LmbE-like"/>
    <property type="match status" value="1"/>
</dbReference>
<evidence type="ECO:0000313" key="1">
    <source>
        <dbReference type="EMBL" id="SVB43372.1"/>
    </source>
</evidence>
<accession>A0A382DZ50</accession>
<dbReference type="AlphaFoldDB" id="A0A382DZ50"/>
<feature type="non-terminal residue" evidence="1">
    <location>
        <position position="1"/>
    </location>
</feature>
<proteinExistence type="predicted"/>
<reference evidence="1" key="1">
    <citation type="submission" date="2018-05" db="EMBL/GenBank/DDBJ databases">
        <authorList>
            <person name="Lanie J.A."/>
            <person name="Ng W.-L."/>
            <person name="Kazmierczak K.M."/>
            <person name="Andrzejewski T.M."/>
            <person name="Davidsen T.M."/>
            <person name="Wayne K.J."/>
            <person name="Tettelin H."/>
            <person name="Glass J.I."/>
            <person name="Rusch D."/>
            <person name="Podicherti R."/>
            <person name="Tsui H.-C.T."/>
            <person name="Winkler M.E."/>
        </authorList>
    </citation>
    <scope>NUCLEOTIDE SEQUENCE</scope>
</reference>
<protein>
    <recommendedName>
        <fullName evidence="2">GlcNAc-PI de-N-acetylase</fullName>
    </recommendedName>
</protein>
<dbReference type="InterPro" id="IPR024078">
    <property type="entry name" value="LmbE-like_dom_sf"/>
</dbReference>
<gene>
    <name evidence="1" type="ORF">METZ01_LOCUS196226</name>
</gene>
<dbReference type="EMBL" id="UINC01041714">
    <property type="protein sequence ID" value="SVB43372.1"/>
    <property type="molecule type" value="Genomic_DNA"/>
</dbReference>
<dbReference type="Gene3D" id="3.40.50.10320">
    <property type="entry name" value="LmbE-like"/>
    <property type="match status" value="1"/>
</dbReference>
<sequence>VYTHFGEDTHQDHRHIARAAAPAARSVRNPLFFEGLSSQYFDPSVFVDTGDVIHQKLGALEAHASQISRTNIEQMNIVDIAQPAAHFRGIQGRVTHAEGFVPVRYFM</sequence>
<name>A0A382DZ50_9ZZZZ</name>
<evidence type="ECO:0008006" key="2">
    <source>
        <dbReference type="Google" id="ProtNLM"/>
    </source>
</evidence>
<organism evidence="1">
    <name type="scientific">marine metagenome</name>
    <dbReference type="NCBI Taxonomy" id="408172"/>
    <lineage>
        <taxon>unclassified sequences</taxon>
        <taxon>metagenomes</taxon>
        <taxon>ecological metagenomes</taxon>
    </lineage>
</organism>